<organism evidence="2 3">
    <name type="scientific">Cardiocondyla obscurior</name>
    <dbReference type="NCBI Taxonomy" id="286306"/>
    <lineage>
        <taxon>Eukaryota</taxon>
        <taxon>Metazoa</taxon>
        <taxon>Ecdysozoa</taxon>
        <taxon>Arthropoda</taxon>
        <taxon>Hexapoda</taxon>
        <taxon>Insecta</taxon>
        <taxon>Pterygota</taxon>
        <taxon>Neoptera</taxon>
        <taxon>Endopterygota</taxon>
        <taxon>Hymenoptera</taxon>
        <taxon>Apocrita</taxon>
        <taxon>Aculeata</taxon>
        <taxon>Formicoidea</taxon>
        <taxon>Formicidae</taxon>
        <taxon>Myrmicinae</taxon>
        <taxon>Cardiocondyla</taxon>
    </lineage>
</organism>
<sequence>MLSRICGRYFLACQNYLDTILNLIRVVQQCFSFLSFSILFCFFSIINLSFSRRHHYAHLIYFRNALHEIEFHERVNPICQHILTNIGLLVIFITAISRNLAHRSILFPTRVPSALSYFANKFYIYIKKFVLRVEIAVCTVLRNRVSERRK</sequence>
<gene>
    <name evidence="2" type="ORF">PUN28_016262</name>
</gene>
<keyword evidence="1" id="KW-0472">Membrane</keyword>
<keyword evidence="1" id="KW-0812">Transmembrane</keyword>
<evidence type="ECO:0000313" key="3">
    <source>
        <dbReference type="Proteomes" id="UP001430953"/>
    </source>
</evidence>
<dbReference type="AlphaFoldDB" id="A0AAW2ESU8"/>
<dbReference type="Proteomes" id="UP001430953">
    <property type="component" value="Unassembled WGS sequence"/>
</dbReference>
<feature type="transmembrane region" description="Helical" evidence="1">
    <location>
        <begin position="31"/>
        <end position="50"/>
    </location>
</feature>
<evidence type="ECO:0000313" key="2">
    <source>
        <dbReference type="EMBL" id="KAL0106413.1"/>
    </source>
</evidence>
<evidence type="ECO:0000256" key="1">
    <source>
        <dbReference type="SAM" id="Phobius"/>
    </source>
</evidence>
<dbReference type="EMBL" id="JADYXP020000018">
    <property type="protein sequence ID" value="KAL0106413.1"/>
    <property type="molecule type" value="Genomic_DNA"/>
</dbReference>
<feature type="transmembrane region" description="Helical" evidence="1">
    <location>
        <begin position="82"/>
        <end position="102"/>
    </location>
</feature>
<reference evidence="2 3" key="1">
    <citation type="submission" date="2023-03" db="EMBL/GenBank/DDBJ databases">
        <title>High recombination rates correlate with genetic variation in Cardiocondyla obscurior ants.</title>
        <authorList>
            <person name="Errbii M."/>
        </authorList>
    </citation>
    <scope>NUCLEOTIDE SEQUENCE [LARGE SCALE GENOMIC DNA]</scope>
    <source>
        <strain evidence="2">Alpha-2009</strain>
        <tissue evidence="2">Whole body</tissue>
    </source>
</reference>
<keyword evidence="3" id="KW-1185">Reference proteome</keyword>
<proteinExistence type="predicted"/>
<comment type="caution">
    <text evidence="2">The sequence shown here is derived from an EMBL/GenBank/DDBJ whole genome shotgun (WGS) entry which is preliminary data.</text>
</comment>
<accession>A0AAW2ESU8</accession>
<keyword evidence="1" id="KW-1133">Transmembrane helix</keyword>
<protein>
    <submittedName>
        <fullName evidence="2">Uncharacterized protein</fullName>
    </submittedName>
</protein>
<name>A0AAW2ESU8_9HYME</name>